<keyword evidence="2" id="KW-1185">Reference proteome</keyword>
<dbReference type="Proteomes" id="UP001630127">
    <property type="component" value="Unassembled WGS sequence"/>
</dbReference>
<name>A0ABD2YEX1_9GENT</name>
<reference evidence="1 2" key="1">
    <citation type="submission" date="2024-11" db="EMBL/GenBank/DDBJ databases">
        <title>A near-complete genome assembly of Cinchona calisaya.</title>
        <authorList>
            <person name="Lian D.C."/>
            <person name="Zhao X.W."/>
            <person name="Wei L."/>
        </authorList>
    </citation>
    <scope>NUCLEOTIDE SEQUENCE [LARGE SCALE GENOMIC DNA]</scope>
    <source>
        <tissue evidence="1">Nenye</tissue>
    </source>
</reference>
<gene>
    <name evidence="1" type="ORF">ACH5RR_034248</name>
</gene>
<evidence type="ECO:0000313" key="1">
    <source>
        <dbReference type="EMBL" id="KAL3504407.1"/>
    </source>
</evidence>
<accession>A0ABD2YEX1</accession>
<protein>
    <submittedName>
        <fullName evidence="1">Uncharacterized protein</fullName>
    </submittedName>
</protein>
<sequence length="108" mass="12285">MDSKLMEKMLEKLIQARDKRTAVTARSKAARPDLVARDEVVVSNKSDILAIQKLRKQATKMNQNWNVVVVLRIRTVGAKRKRTSVENRLVKLLANLASLIRGGLVFRF</sequence>
<proteinExistence type="predicted"/>
<comment type="caution">
    <text evidence="1">The sequence shown here is derived from an EMBL/GenBank/DDBJ whole genome shotgun (WGS) entry which is preliminary data.</text>
</comment>
<dbReference type="AlphaFoldDB" id="A0ABD2YEX1"/>
<evidence type="ECO:0000313" key="2">
    <source>
        <dbReference type="Proteomes" id="UP001630127"/>
    </source>
</evidence>
<dbReference type="EMBL" id="JBJUIK010000014">
    <property type="protein sequence ID" value="KAL3504407.1"/>
    <property type="molecule type" value="Genomic_DNA"/>
</dbReference>
<organism evidence="1 2">
    <name type="scientific">Cinchona calisaya</name>
    <dbReference type="NCBI Taxonomy" id="153742"/>
    <lineage>
        <taxon>Eukaryota</taxon>
        <taxon>Viridiplantae</taxon>
        <taxon>Streptophyta</taxon>
        <taxon>Embryophyta</taxon>
        <taxon>Tracheophyta</taxon>
        <taxon>Spermatophyta</taxon>
        <taxon>Magnoliopsida</taxon>
        <taxon>eudicotyledons</taxon>
        <taxon>Gunneridae</taxon>
        <taxon>Pentapetalae</taxon>
        <taxon>asterids</taxon>
        <taxon>lamiids</taxon>
        <taxon>Gentianales</taxon>
        <taxon>Rubiaceae</taxon>
        <taxon>Cinchonoideae</taxon>
        <taxon>Cinchoneae</taxon>
        <taxon>Cinchona</taxon>
    </lineage>
</organism>